<keyword evidence="3" id="KW-1185">Reference proteome</keyword>
<evidence type="ECO:0000256" key="1">
    <source>
        <dbReference type="SAM" id="Phobius"/>
    </source>
</evidence>
<keyword evidence="1" id="KW-1133">Transmembrane helix</keyword>
<protein>
    <recommendedName>
        <fullName evidence="4">Serine kinase</fullName>
    </recommendedName>
</protein>
<name>A0A0A3IZY2_9BACL</name>
<dbReference type="RefSeq" id="WP_036177095.1">
    <property type="nucleotide sequence ID" value="NZ_AVCZ01000021.1"/>
</dbReference>
<evidence type="ECO:0000313" key="3">
    <source>
        <dbReference type="Proteomes" id="UP000030595"/>
    </source>
</evidence>
<proteinExistence type="predicted"/>
<gene>
    <name evidence="2" type="ORF">CD30_12055</name>
</gene>
<reference evidence="2 3" key="1">
    <citation type="submission" date="2014-02" db="EMBL/GenBank/DDBJ databases">
        <title>Draft genome sequence of Lysinibacillus massiliensis CCUG 49529.</title>
        <authorList>
            <person name="Zhang F."/>
            <person name="Wang G."/>
            <person name="Zhang L."/>
        </authorList>
    </citation>
    <scope>NUCLEOTIDE SEQUENCE [LARGE SCALE GENOMIC DNA]</scope>
    <source>
        <strain evidence="2 3">CCUG 49529</strain>
    </source>
</reference>
<comment type="caution">
    <text evidence="2">The sequence shown here is derived from an EMBL/GenBank/DDBJ whole genome shotgun (WGS) entry which is preliminary data.</text>
</comment>
<accession>A0A0A3IZY2</accession>
<dbReference type="AlphaFoldDB" id="A0A0A3IZY2"/>
<keyword evidence="1" id="KW-0812">Transmembrane</keyword>
<evidence type="ECO:0000313" key="2">
    <source>
        <dbReference type="EMBL" id="KGR90299.1"/>
    </source>
</evidence>
<feature type="transmembrane region" description="Helical" evidence="1">
    <location>
        <begin position="29"/>
        <end position="50"/>
    </location>
</feature>
<keyword evidence="1" id="KW-0472">Membrane</keyword>
<organism evidence="2 3">
    <name type="scientific">Ureibacillus massiliensis 4400831 = CIP 108448 = CCUG 49529</name>
    <dbReference type="NCBI Taxonomy" id="1211035"/>
    <lineage>
        <taxon>Bacteria</taxon>
        <taxon>Bacillati</taxon>
        <taxon>Bacillota</taxon>
        <taxon>Bacilli</taxon>
        <taxon>Bacillales</taxon>
        <taxon>Caryophanaceae</taxon>
        <taxon>Ureibacillus</taxon>
    </lineage>
</organism>
<dbReference type="Proteomes" id="UP000030595">
    <property type="component" value="Unassembled WGS sequence"/>
</dbReference>
<feature type="transmembrane region" description="Helical" evidence="1">
    <location>
        <begin position="5"/>
        <end position="23"/>
    </location>
</feature>
<evidence type="ECO:0008006" key="4">
    <source>
        <dbReference type="Google" id="ProtNLM"/>
    </source>
</evidence>
<dbReference type="EMBL" id="JPVQ01000021">
    <property type="protein sequence ID" value="KGR90299.1"/>
    <property type="molecule type" value="Genomic_DNA"/>
</dbReference>
<dbReference type="OrthoDB" id="9942223at2"/>
<sequence>MKFRLITGILSILVGIIFFGFTYDPLGTVGNIIIHVIGILFILKGINLLIHKEQPVNTKSE</sequence>